<keyword evidence="11" id="KW-1185">Reference proteome</keyword>
<proteinExistence type="predicted"/>
<reference evidence="10 11" key="1">
    <citation type="submission" date="2019-11" db="EMBL/GenBank/DDBJ databases">
        <title>Novel Deefgea species.</title>
        <authorList>
            <person name="Han J.-H."/>
        </authorList>
    </citation>
    <scope>NUCLEOTIDE SEQUENCE [LARGE SCALE GENOMIC DNA]</scope>
    <source>
        <strain evidence="10 11">LMG 24817</strain>
    </source>
</reference>
<keyword evidence="3" id="KW-1003">Cell membrane</keyword>
<protein>
    <recommendedName>
        <fullName evidence="2">diguanylate cyclase</fullName>
        <ecNumber evidence="2">2.7.7.65</ecNumber>
    </recommendedName>
</protein>
<comment type="catalytic activity">
    <reaction evidence="7">
        <text>2 GTP = 3',3'-c-di-GMP + 2 diphosphate</text>
        <dbReference type="Rhea" id="RHEA:24898"/>
        <dbReference type="ChEBI" id="CHEBI:33019"/>
        <dbReference type="ChEBI" id="CHEBI:37565"/>
        <dbReference type="ChEBI" id="CHEBI:58805"/>
        <dbReference type="EC" id="2.7.7.65"/>
    </reaction>
</comment>
<dbReference type="SUPFAM" id="SSF55073">
    <property type="entry name" value="Nucleotide cyclase"/>
    <property type="match status" value="1"/>
</dbReference>
<dbReference type="InterPro" id="IPR000160">
    <property type="entry name" value="GGDEF_dom"/>
</dbReference>
<evidence type="ECO:0000256" key="5">
    <source>
        <dbReference type="ARBA" id="ARBA00022989"/>
    </source>
</evidence>
<dbReference type="InterPro" id="IPR029787">
    <property type="entry name" value="Nucleotide_cyclase"/>
</dbReference>
<comment type="subcellular location">
    <subcellularLocation>
        <location evidence="1">Cell membrane</location>
        <topology evidence="1">Multi-pass membrane protein</topology>
    </subcellularLocation>
</comment>
<feature type="domain" description="GGDEF" evidence="9">
    <location>
        <begin position="352"/>
        <end position="482"/>
    </location>
</feature>
<dbReference type="Pfam" id="PF02743">
    <property type="entry name" value="dCache_1"/>
    <property type="match status" value="1"/>
</dbReference>
<dbReference type="PANTHER" id="PTHR45138">
    <property type="entry name" value="REGULATORY COMPONENTS OF SENSORY TRANSDUCTION SYSTEM"/>
    <property type="match status" value="1"/>
</dbReference>
<dbReference type="Gene3D" id="3.30.70.270">
    <property type="match status" value="1"/>
</dbReference>
<name>A0ABS2C843_9NEIS</name>
<accession>A0ABS2C843</accession>
<evidence type="ECO:0000256" key="8">
    <source>
        <dbReference type="SAM" id="Phobius"/>
    </source>
</evidence>
<dbReference type="NCBIfam" id="TIGR00254">
    <property type="entry name" value="GGDEF"/>
    <property type="match status" value="1"/>
</dbReference>
<gene>
    <name evidence="10" type="ORF">GM173_01855</name>
</gene>
<dbReference type="RefSeq" id="WP_203569622.1">
    <property type="nucleotide sequence ID" value="NZ_WOFE01000001.1"/>
</dbReference>
<dbReference type="Pfam" id="PF00990">
    <property type="entry name" value="GGDEF"/>
    <property type="match status" value="1"/>
</dbReference>
<dbReference type="CDD" id="cd18773">
    <property type="entry name" value="PDC1_HK_sensor"/>
    <property type="match status" value="1"/>
</dbReference>
<dbReference type="Gene3D" id="3.30.450.20">
    <property type="entry name" value="PAS domain"/>
    <property type="match status" value="1"/>
</dbReference>
<dbReference type="InterPro" id="IPR033479">
    <property type="entry name" value="dCache_1"/>
</dbReference>
<evidence type="ECO:0000256" key="2">
    <source>
        <dbReference type="ARBA" id="ARBA00012528"/>
    </source>
</evidence>
<dbReference type="EMBL" id="WOFE01000001">
    <property type="protein sequence ID" value="MBM5570315.1"/>
    <property type="molecule type" value="Genomic_DNA"/>
</dbReference>
<keyword evidence="6 8" id="KW-0472">Membrane</keyword>
<evidence type="ECO:0000256" key="6">
    <source>
        <dbReference type="ARBA" id="ARBA00023136"/>
    </source>
</evidence>
<dbReference type="PROSITE" id="PS50887">
    <property type="entry name" value="GGDEF"/>
    <property type="match status" value="1"/>
</dbReference>
<dbReference type="PANTHER" id="PTHR45138:SF9">
    <property type="entry name" value="DIGUANYLATE CYCLASE DGCM-RELATED"/>
    <property type="match status" value="1"/>
</dbReference>
<evidence type="ECO:0000313" key="11">
    <source>
        <dbReference type="Proteomes" id="UP001195660"/>
    </source>
</evidence>
<dbReference type="InterPro" id="IPR043128">
    <property type="entry name" value="Rev_trsase/Diguanyl_cyclase"/>
</dbReference>
<keyword evidence="4 8" id="KW-0812">Transmembrane</keyword>
<dbReference type="InterPro" id="IPR050469">
    <property type="entry name" value="Diguanylate_Cyclase"/>
</dbReference>
<keyword evidence="5 8" id="KW-1133">Transmembrane helix</keyword>
<evidence type="ECO:0000256" key="7">
    <source>
        <dbReference type="ARBA" id="ARBA00034247"/>
    </source>
</evidence>
<evidence type="ECO:0000256" key="4">
    <source>
        <dbReference type="ARBA" id="ARBA00022692"/>
    </source>
</evidence>
<evidence type="ECO:0000256" key="3">
    <source>
        <dbReference type="ARBA" id="ARBA00022475"/>
    </source>
</evidence>
<dbReference type="EC" id="2.7.7.65" evidence="2"/>
<dbReference type="CDD" id="cd01949">
    <property type="entry name" value="GGDEF"/>
    <property type="match status" value="1"/>
</dbReference>
<dbReference type="SMART" id="SM00267">
    <property type="entry name" value="GGDEF"/>
    <property type="match status" value="1"/>
</dbReference>
<evidence type="ECO:0000256" key="1">
    <source>
        <dbReference type="ARBA" id="ARBA00004651"/>
    </source>
</evidence>
<feature type="transmembrane region" description="Helical" evidence="8">
    <location>
        <begin position="291"/>
        <end position="311"/>
    </location>
</feature>
<sequence>MPRIPKRIRLLLLVAILLVGGFLSTSIASYVVSRDALRDGLIGSALPLTGDNIYSEIQKDMLRPVFISSQMAHDTFVRDWLLAGEQDPTQLTRFLQEVKHKNGTYSSFLVSAKTLRYYYGGGILKSVAPDDQRDAWFFRVANMPQEFETNVDPDLANRDKMTIFINYKIFDYAGQFIGVTGVGITLDSMRHLLQNYEARFQRRVYFVDQAGQVMLTGDTQQTRASILQQAGISQVAAKILNHQTEPIAVTYSLNDQLILLNTRFIPELGWYLIVEQNETADLRPVQRMFQFNLLISALVTLLVLCIAMYSINRSQRYLETLARTDGLTRLLNRRAFEVVLTQKLSELSRRPRPVSGILVDIDYFKQVNDQFGHTTGDAVLQQVAQLLRASARAGDTVARWGGEEFVILLDDCPKAQALELAERLRLKVAHFDFALPDSFRVTVSLGVVELQPGETEIEFFQRADQLLYAAKSSGRNCVMADV</sequence>
<evidence type="ECO:0000313" key="10">
    <source>
        <dbReference type="EMBL" id="MBM5570315.1"/>
    </source>
</evidence>
<organism evidence="10 11">
    <name type="scientific">Deefgea chitinilytica</name>
    <dbReference type="NCBI Taxonomy" id="570276"/>
    <lineage>
        <taxon>Bacteria</taxon>
        <taxon>Pseudomonadati</taxon>
        <taxon>Pseudomonadota</taxon>
        <taxon>Betaproteobacteria</taxon>
        <taxon>Neisseriales</taxon>
        <taxon>Chitinibacteraceae</taxon>
        <taxon>Deefgea</taxon>
    </lineage>
</organism>
<dbReference type="Proteomes" id="UP001195660">
    <property type="component" value="Unassembled WGS sequence"/>
</dbReference>
<comment type="caution">
    <text evidence="10">The sequence shown here is derived from an EMBL/GenBank/DDBJ whole genome shotgun (WGS) entry which is preliminary data.</text>
</comment>
<evidence type="ECO:0000259" key="9">
    <source>
        <dbReference type="PROSITE" id="PS50887"/>
    </source>
</evidence>